<dbReference type="GO" id="GO:0000715">
    <property type="term" value="P:nucleotide-excision repair, DNA damage recognition"/>
    <property type="evidence" value="ECO:0007669"/>
    <property type="project" value="TreeGrafter"/>
</dbReference>
<comment type="subcellular location">
    <subcellularLocation>
        <location evidence="1">Nucleus</location>
    </subcellularLocation>
</comment>
<evidence type="ECO:0000256" key="3">
    <source>
        <dbReference type="ARBA" id="ARBA00023242"/>
    </source>
</evidence>
<dbReference type="InterPro" id="IPR009061">
    <property type="entry name" value="DNA-bd_dom_put_sf"/>
</dbReference>
<keyword evidence="3" id="KW-0539">Nucleus</keyword>
<dbReference type="GO" id="GO:0070914">
    <property type="term" value="P:UV-damage excision repair"/>
    <property type="evidence" value="ECO:0007669"/>
    <property type="project" value="EnsemblFungi"/>
</dbReference>
<dbReference type="EMBL" id="KQ964501">
    <property type="protein sequence ID" value="KXN70472.1"/>
    <property type="molecule type" value="Genomic_DNA"/>
</dbReference>
<dbReference type="Proteomes" id="UP000070444">
    <property type="component" value="Unassembled WGS sequence"/>
</dbReference>
<sequence>MDKETSKSTADKAVNANKNTTDVNEVTADTDKNDTNKSTYNKKRDFASTFETSNYYEFNLTTMKNTKGGFLPADEVQKEQLEKLKPIIINDQLPYSSDPKHQILCKECNDLDIDPLFLQIYDTKVCKPCKEKFPDKYSLLTKTEVREDYLLTESELADRDLFKIWSKPNPRKSTWNNMQLFLREQVEEFAFKKRDKEKAERKDKKYKAKVSDLRKRTRVSTWKNEDSRPKVHEHDFEILEEKTEDDESQRKCKVCGVTEIYEEFFF</sequence>
<evidence type="ECO:0000256" key="2">
    <source>
        <dbReference type="ARBA" id="ARBA00022833"/>
    </source>
</evidence>
<dbReference type="NCBIfam" id="TIGR00598">
    <property type="entry name" value="rad14"/>
    <property type="match status" value="1"/>
</dbReference>
<feature type="domain" description="XPA C-terminal" evidence="6">
    <location>
        <begin position="136"/>
        <end position="186"/>
    </location>
</feature>
<dbReference type="PANTHER" id="PTHR10142">
    <property type="entry name" value="DNA REPAIR PROTEIN COMPLEMENTING XP-A CELLS"/>
    <property type="match status" value="1"/>
</dbReference>
<evidence type="ECO:0000256" key="1">
    <source>
        <dbReference type="ARBA" id="ARBA00004123"/>
    </source>
</evidence>
<dbReference type="Pfam" id="PF05181">
    <property type="entry name" value="XPA_C"/>
    <property type="match status" value="1"/>
</dbReference>
<accession>A0A137P635</accession>
<keyword evidence="8" id="KW-1185">Reference proteome</keyword>
<evidence type="ECO:0000256" key="5">
    <source>
        <dbReference type="SAM" id="MobiDB-lite"/>
    </source>
</evidence>
<evidence type="ECO:0000313" key="7">
    <source>
        <dbReference type="EMBL" id="KXN70472.1"/>
    </source>
</evidence>
<evidence type="ECO:0000313" key="8">
    <source>
        <dbReference type="Proteomes" id="UP000070444"/>
    </source>
</evidence>
<protein>
    <submittedName>
        <fullName evidence="7">DNA repair protein</fullName>
    </submittedName>
</protein>
<dbReference type="GO" id="GO:0000110">
    <property type="term" value="C:nucleotide-excision repair factor 1 complex"/>
    <property type="evidence" value="ECO:0007669"/>
    <property type="project" value="TreeGrafter"/>
</dbReference>
<dbReference type="Gene3D" id="3.90.530.10">
    <property type="entry name" value="XPA C-terminal domain"/>
    <property type="match status" value="1"/>
</dbReference>
<evidence type="ECO:0000259" key="6">
    <source>
        <dbReference type="Pfam" id="PF05181"/>
    </source>
</evidence>
<dbReference type="GO" id="GO:0003684">
    <property type="term" value="F:damaged DNA binding"/>
    <property type="evidence" value="ECO:0007669"/>
    <property type="project" value="InterPro"/>
</dbReference>
<dbReference type="STRING" id="796925.A0A137P635"/>
<feature type="coiled-coil region" evidence="4">
    <location>
        <begin position="182"/>
        <end position="216"/>
    </location>
</feature>
<dbReference type="GO" id="GO:1901255">
    <property type="term" value="P:nucleotide-excision repair involved in interstrand cross-link repair"/>
    <property type="evidence" value="ECO:0007669"/>
    <property type="project" value="EnsemblFungi"/>
</dbReference>
<dbReference type="AlphaFoldDB" id="A0A137P635"/>
<dbReference type="InterPro" id="IPR000465">
    <property type="entry name" value="XPA/RAD14"/>
</dbReference>
<dbReference type="GO" id="GO:0006284">
    <property type="term" value="P:base-excision repair"/>
    <property type="evidence" value="ECO:0007669"/>
    <property type="project" value="TreeGrafter"/>
</dbReference>
<dbReference type="SUPFAM" id="SSF46955">
    <property type="entry name" value="Putative DNA-binding domain"/>
    <property type="match status" value="1"/>
</dbReference>
<dbReference type="InterPro" id="IPR037129">
    <property type="entry name" value="XPA_sf"/>
</dbReference>
<organism evidence="7 8">
    <name type="scientific">Conidiobolus coronatus (strain ATCC 28846 / CBS 209.66 / NRRL 28638)</name>
    <name type="common">Delacroixia coronata</name>
    <dbReference type="NCBI Taxonomy" id="796925"/>
    <lineage>
        <taxon>Eukaryota</taxon>
        <taxon>Fungi</taxon>
        <taxon>Fungi incertae sedis</taxon>
        <taxon>Zoopagomycota</taxon>
        <taxon>Entomophthoromycotina</taxon>
        <taxon>Entomophthoromycetes</taxon>
        <taxon>Entomophthorales</taxon>
        <taxon>Ancylistaceae</taxon>
        <taxon>Conidiobolus</taxon>
    </lineage>
</organism>
<dbReference type="OrthoDB" id="68328at2759"/>
<dbReference type="InterPro" id="IPR022656">
    <property type="entry name" value="XPA_C"/>
</dbReference>
<gene>
    <name evidence="7" type="ORF">CONCODRAFT_78837</name>
</gene>
<dbReference type="PANTHER" id="PTHR10142:SF0">
    <property type="entry name" value="DNA REPAIR PROTEIN COMPLEMENTING XP-A CELLS"/>
    <property type="match status" value="1"/>
</dbReference>
<keyword evidence="4" id="KW-0175">Coiled coil</keyword>
<name>A0A137P635_CONC2</name>
<keyword evidence="2" id="KW-0862">Zinc</keyword>
<feature type="compositionally biased region" description="Basic and acidic residues" evidence="5">
    <location>
        <begin position="1"/>
        <end position="10"/>
    </location>
</feature>
<proteinExistence type="predicted"/>
<feature type="region of interest" description="Disordered" evidence="5">
    <location>
        <begin position="1"/>
        <end position="40"/>
    </location>
</feature>
<evidence type="ECO:0000256" key="4">
    <source>
        <dbReference type="SAM" id="Coils"/>
    </source>
</evidence>
<dbReference type="OMA" id="MERHEHE"/>
<reference evidence="7 8" key="1">
    <citation type="journal article" date="2015" name="Genome Biol. Evol.">
        <title>Phylogenomic analyses indicate that early fungi evolved digesting cell walls of algal ancestors of land plants.</title>
        <authorList>
            <person name="Chang Y."/>
            <person name="Wang S."/>
            <person name="Sekimoto S."/>
            <person name="Aerts A.L."/>
            <person name="Choi C."/>
            <person name="Clum A."/>
            <person name="LaButti K.M."/>
            <person name="Lindquist E.A."/>
            <person name="Yee Ngan C."/>
            <person name="Ohm R.A."/>
            <person name="Salamov A.A."/>
            <person name="Grigoriev I.V."/>
            <person name="Spatafora J.W."/>
            <person name="Berbee M.L."/>
        </authorList>
    </citation>
    <scope>NUCLEOTIDE SEQUENCE [LARGE SCALE GENOMIC DNA]</scope>
    <source>
        <strain evidence="7 8">NRRL 28638</strain>
    </source>
</reference>